<dbReference type="GO" id="GO:0003723">
    <property type="term" value="F:RNA binding"/>
    <property type="evidence" value="ECO:0007669"/>
    <property type="project" value="UniProtKB-UniRule"/>
</dbReference>
<dbReference type="SUPFAM" id="SSF54928">
    <property type="entry name" value="RNA-binding domain, RBD"/>
    <property type="match status" value="1"/>
</dbReference>
<keyword evidence="3" id="KW-0540">Nuclease</keyword>
<dbReference type="InterPro" id="IPR012677">
    <property type="entry name" value="Nucleotide-bd_a/b_plait_sf"/>
</dbReference>
<dbReference type="InterPro" id="IPR000504">
    <property type="entry name" value="RRM_dom"/>
</dbReference>
<evidence type="ECO:0000256" key="6">
    <source>
        <dbReference type="SAM" id="Coils"/>
    </source>
</evidence>
<evidence type="ECO:0000313" key="9">
    <source>
        <dbReference type="EMBL" id="GEU47866.1"/>
    </source>
</evidence>
<comment type="caution">
    <text evidence="9">The sequence shown here is derived from an EMBL/GenBank/DDBJ whole genome shotgun (WGS) entry which is preliminary data.</text>
</comment>
<dbReference type="InterPro" id="IPR043128">
    <property type="entry name" value="Rev_trsase/Diguanyl_cyclase"/>
</dbReference>
<keyword evidence="2" id="KW-0548">Nucleotidyltransferase</keyword>
<evidence type="ECO:0000259" key="8">
    <source>
        <dbReference type="PROSITE" id="PS50102"/>
    </source>
</evidence>
<dbReference type="Pfam" id="PF00076">
    <property type="entry name" value="RRM_1"/>
    <property type="match status" value="1"/>
</dbReference>
<feature type="region of interest" description="Disordered" evidence="7">
    <location>
        <begin position="416"/>
        <end position="446"/>
    </location>
</feature>
<dbReference type="Gene3D" id="3.30.70.270">
    <property type="match status" value="2"/>
</dbReference>
<dbReference type="InterPro" id="IPR035979">
    <property type="entry name" value="RBD_domain_sf"/>
</dbReference>
<dbReference type="InterPro" id="IPR021109">
    <property type="entry name" value="Peptidase_aspartic_dom_sf"/>
</dbReference>
<dbReference type="CDD" id="cd01647">
    <property type="entry name" value="RT_LTR"/>
    <property type="match status" value="1"/>
</dbReference>
<dbReference type="Pfam" id="PF08284">
    <property type="entry name" value="RVP_2"/>
    <property type="match status" value="1"/>
</dbReference>
<feature type="compositionally biased region" description="Basic and acidic residues" evidence="7">
    <location>
        <begin position="34"/>
        <end position="45"/>
    </location>
</feature>
<feature type="domain" description="RRM" evidence="8">
    <location>
        <begin position="1150"/>
        <end position="1227"/>
    </location>
</feature>
<feature type="compositionally biased region" description="Polar residues" evidence="7">
    <location>
        <begin position="1"/>
        <end position="10"/>
    </location>
</feature>
<dbReference type="InterPro" id="IPR000477">
    <property type="entry name" value="RT_dom"/>
</dbReference>
<dbReference type="PANTHER" id="PTHR37984">
    <property type="entry name" value="PROTEIN CBG26694"/>
    <property type="match status" value="1"/>
</dbReference>
<keyword evidence="1" id="KW-0808">Transferase</keyword>
<dbReference type="Pfam" id="PF00078">
    <property type="entry name" value="RVT_1"/>
    <property type="match status" value="1"/>
</dbReference>
<dbReference type="InterPro" id="IPR041588">
    <property type="entry name" value="Integrase_H2C2"/>
</dbReference>
<feature type="region of interest" description="Disordered" evidence="7">
    <location>
        <begin position="1"/>
        <end position="61"/>
    </location>
</feature>
<feature type="region of interest" description="Disordered" evidence="7">
    <location>
        <begin position="552"/>
        <end position="586"/>
    </location>
</feature>
<reference evidence="9" key="1">
    <citation type="journal article" date="2019" name="Sci. Rep.">
        <title>Draft genome of Tanacetum cinerariifolium, the natural source of mosquito coil.</title>
        <authorList>
            <person name="Yamashiro T."/>
            <person name="Shiraishi A."/>
            <person name="Satake H."/>
            <person name="Nakayama K."/>
        </authorList>
    </citation>
    <scope>NUCLEOTIDE SEQUENCE</scope>
</reference>
<keyword evidence="4" id="KW-0255">Endonuclease</keyword>
<dbReference type="EMBL" id="BKCJ010002335">
    <property type="protein sequence ID" value="GEU47866.1"/>
    <property type="molecule type" value="Genomic_DNA"/>
</dbReference>
<dbReference type="Pfam" id="PF17921">
    <property type="entry name" value="Integrase_H2C2"/>
    <property type="match status" value="1"/>
</dbReference>
<evidence type="ECO:0000256" key="4">
    <source>
        <dbReference type="ARBA" id="ARBA00022759"/>
    </source>
</evidence>
<name>A0A6L2KEQ8_TANCI</name>
<evidence type="ECO:0000256" key="5">
    <source>
        <dbReference type="PROSITE-ProRule" id="PRU00176"/>
    </source>
</evidence>
<keyword evidence="6" id="KW-0175">Coiled coil</keyword>
<proteinExistence type="predicted"/>
<evidence type="ECO:0000256" key="2">
    <source>
        <dbReference type="ARBA" id="ARBA00022695"/>
    </source>
</evidence>
<evidence type="ECO:0000256" key="3">
    <source>
        <dbReference type="ARBA" id="ARBA00022722"/>
    </source>
</evidence>
<dbReference type="Gene3D" id="2.40.70.10">
    <property type="entry name" value="Acid Proteases"/>
    <property type="match status" value="1"/>
</dbReference>
<dbReference type="InterPro" id="IPR050951">
    <property type="entry name" value="Retrovirus_Pol_polyprotein"/>
</dbReference>
<evidence type="ECO:0000256" key="7">
    <source>
        <dbReference type="SAM" id="MobiDB-lite"/>
    </source>
</evidence>
<dbReference type="Gene3D" id="3.30.70.330">
    <property type="match status" value="1"/>
</dbReference>
<gene>
    <name evidence="9" type="ORF">Tci_019844</name>
</gene>
<dbReference type="InterPro" id="IPR043502">
    <property type="entry name" value="DNA/RNA_pol_sf"/>
</dbReference>
<accession>A0A6L2KEQ8</accession>
<dbReference type="SMART" id="SM00360">
    <property type="entry name" value="RRM"/>
    <property type="match status" value="1"/>
</dbReference>
<feature type="coiled-coil region" evidence="6">
    <location>
        <begin position="1017"/>
        <end position="1044"/>
    </location>
</feature>
<dbReference type="PANTHER" id="PTHR37984:SF5">
    <property type="entry name" value="PROTEIN NYNRIN-LIKE"/>
    <property type="match status" value="1"/>
</dbReference>
<organism evidence="9">
    <name type="scientific">Tanacetum cinerariifolium</name>
    <name type="common">Dalmatian daisy</name>
    <name type="synonym">Chrysanthemum cinerariifolium</name>
    <dbReference type="NCBI Taxonomy" id="118510"/>
    <lineage>
        <taxon>Eukaryota</taxon>
        <taxon>Viridiplantae</taxon>
        <taxon>Streptophyta</taxon>
        <taxon>Embryophyta</taxon>
        <taxon>Tracheophyta</taxon>
        <taxon>Spermatophyta</taxon>
        <taxon>Magnoliopsida</taxon>
        <taxon>eudicotyledons</taxon>
        <taxon>Gunneridae</taxon>
        <taxon>Pentapetalae</taxon>
        <taxon>asterids</taxon>
        <taxon>campanulids</taxon>
        <taxon>Asterales</taxon>
        <taxon>Asteraceae</taxon>
        <taxon>Asteroideae</taxon>
        <taxon>Anthemideae</taxon>
        <taxon>Anthemidinae</taxon>
        <taxon>Tanacetum</taxon>
    </lineage>
</organism>
<feature type="region of interest" description="Disordered" evidence="7">
    <location>
        <begin position="1465"/>
        <end position="1484"/>
    </location>
</feature>
<keyword evidence="5" id="KW-0694">RNA-binding</keyword>
<evidence type="ECO:0000256" key="1">
    <source>
        <dbReference type="ARBA" id="ARBA00022679"/>
    </source>
</evidence>
<dbReference type="SUPFAM" id="SSF56672">
    <property type="entry name" value="DNA/RNA polymerases"/>
    <property type="match status" value="1"/>
</dbReference>
<feature type="compositionally biased region" description="Basic and acidic residues" evidence="7">
    <location>
        <begin position="554"/>
        <end position="566"/>
    </location>
</feature>
<dbReference type="GO" id="GO:0004519">
    <property type="term" value="F:endonuclease activity"/>
    <property type="evidence" value="ECO:0007669"/>
    <property type="project" value="UniProtKB-KW"/>
</dbReference>
<dbReference type="GO" id="GO:0016779">
    <property type="term" value="F:nucleotidyltransferase activity"/>
    <property type="evidence" value="ECO:0007669"/>
    <property type="project" value="UniProtKB-KW"/>
</dbReference>
<dbReference type="CDD" id="cd00590">
    <property type="entry name" value="RRM_SF"/>
    <property type="match status" value="1"/>
</dbReference>
<protein>
    <submittedName>
        <fullName evidence="9">Nucleotide-binding alpha-beta plait domain-containing protein</fullName>
    </submittedName>
</protein>
<sequence length="1526" mass="173677">MPPRMRTQSAGRPAAESLRGGMGVRVGRGRRGRRPMEGNDERVDDLNGQGNDQGIGANGGVKRVNGNVEEANGGAPDFSTIIAQQLHNLLPAMLAQVGCSYKEFLACSPKEYDGKGGVVVLTRWIEKMKYVHDMSGCGIDQKVKYTTGLFMGKALTWWNSQIHTLSWEVAINPWDGGSNEAKDYIEGCADFWAQGPEENCPNQVVANNGGQGHRNQGNQAREFTDELTHIISPPEYDRFYFDIEPDPGELTRRLEEIKSEDSTKELTGPELNDFSLLLSNCDFTFSEEFSEIDLLVSFPFENKEKFSIPNDSLLLTDPFEIDTFLSFLSGYEDKGFDPFVEISSGESKVHIEVLSVLWGNRLPIPNGSLPLSRLLGQALSVRTPDVPVFKKVEGKPEVEIILLARSIMPPRVMTRSAGQPAAESLRGGTGVRVGRGGRGRSPRESNDERCSYKEFLACNPKEYDGKGGVVVLTRWIKKMENVQEMSGCSVNQKGNTLMVHLWNHAMVRTSHAAYTDRFYELARLVPHLVTLESRKNERNGLIKKVKKIGNVGESSKDKNDRDDNKRTRTGNAFASTANPVGRDNTGIEPSELSFRYEIEIASGKLVDIDKVIKGCKLEIEGHVFDIDLIPFGHRSFDVIIGMDWLSNHKAEIIYHEKVVRIPLSNGKVLKVLGERPKEKVGLLVSAKASDKKQEEIVVVRDFPNVFSNYLSGLLPIQEIKFRIELIPGATNAPTVFMDLMNRVYRPYLDKFVIVFIDDILIYSQKEHVKQLRLVLELLKKEKLYAKFSKCEFWLREVQFLRHVINGNGIHVDHSKIEVVKNWKAPKTPSKVCSFLGLAGYYRRFIENFSKIAKSLTILTQKSLPDGLKYFVVYCDASEIRLGCVLMQRGKENALSRKERVNSKRVRAMNMTLQSSIKDRILSVQKKVVDESGDVRTLIMDKAHKSKYYVHLGVDKMYYDLRDRYWWHGMKKNIAEYVSKCLTCLKVKAEHQRPSGLLQQPKIPAEVGEGQLIGPELVQEIIENISQIEDRLKAARDRQKRYADKRRKPLEFRVEPVEILEREFKKLKRSRIAIVKILYRVDGGDFVENYEGYVYPNICVIVWIRWVRLPSICVVIRADGYAYPALVFNRCFGRIMGSYRSKEDEVLKISTSIFVANFSDSFGAKDLWNTCKQYGQVVDAYIPYRRSKEGKRFGFVRFIKVLDVDRLVNNLCTVWVGRYKLQANIHRFQREHLKRHSSLYNIDGVKRGNLGDTYNSNWVKGAANSYAHVVKGSQNSKMDSDSSLVMVLNDFCLNEKDYSLCLMGKVKDFATLANLKVVVANEEFDNIKFKYMGGYSVMMDFQKNMTKLKFQENSVMKTWFSQIQLASSNFNTDGREDEHFHRKRICINTNVPTNIFKSFKLIYRGKVFWVRAKEVPGWIPDFVEDNDEEASEVGSYEEVPNGEDVKNVEDLEGDSDEEIVPDTKFEEDFPNHPNQKGHFKKSEVPKSGGSILQLIDDLGETMGYDMKGCMKNMEEIIELQGANDGHR</sequence>
<dbReference type="PROSITE" id="PS50102">
    <property type="entry name" value="RRM"/>
    <property type="match status" value="1"/>
</dbReference>
<dbReference type="CDD" id="cd00303">
    <property type="entry name" value="retropepsin_like"/>
    <property type="match status" value="1"/>
</dbReference>
<keyword evidence="4" id="KW-0378">Hydrolase</keyword>